<organism evidence="2">
    <name type="scientific">Anopheles darlingi</name>
    <name type="common">Mosquito</name>
    <dbReference type="NCBI Taxonomy" id="43151"/>
    <lineage>
        <taxon>Eukaryota</taxon>
        <taxon>Metazoa</taxon>
        <taxon>Ecdysozoa</taxon>
        <taxon>Arthropoda</taxon>
        <taxon>Hexapoda</taxon>
        <taxon>Insecta</taxon>
        <taxon>Pterygota</taxon>
        <taxon>Neoptera</taxon>
        <taxon>Endopterygota</taxon>
        <taxon>Diptera</taxon>
        <taxon>Nematocera</taxon>
        <taxon>Culicoidea</taxon>
        <taxon>Culicidae</taxon>
        <taxon>Anophelinae</taxon>
        <taxon>Anopheles</taxon>
    </lineage>
</organism>
<protein>
    <submittedName>
        <fullName evidence="2">Putative secreted protein</fullName>
    </submittedName>
</protein>
<feature type="chain" id="PRO_5014630376" evidence="1">
    <location>
        <begin position="24"/>
        <end position="169"/>
    </location>
</feature>
<evidence type="ECO:0000256" key="1">
    <source>
        <dbReference type="SAM" id="SignalP"/>
    </source>
</evidence>
<sequence length="169" mass="18959">MPMKRRLPPTVTVCCWMWRGCQPAADCCTCCCPARFPARQSSPVGAGARCWNGHAFVARTPYPAARPAHPSVCHRSRCCRTGCHRHATVKPASLPHRHRTDPSRGRTCRSGTWWRSALRSFVMSPPAGTHSRYAHFTRGLERSLTLTKRNEKNGYRTVTDFGKQILGIL</sequence>
<evidence type="ECO:0000313" key="2">
    <source>
        <dbReference type="EMBL" id="MBW78923.1"/>
    </source>
</evidence>
<accession>A0A2M4DMY9</accession>
<proteinExistence type="predicted"/>
<dbReference type="EMBL" id="GGFL01014745">
    <property type="protein sequence ID" value="MBW78923.1"/>
    <property type="molecule type" value="Transcribed_RNA"/>
</dbReference>
<keyword evidence="1" id="KW-0732">Signal</keyword>
<reference evidence="2" key="1">
    <citation type="submission" date="2018-01" db="EMBL/GenBank/DDBJ databases">
        <title>An insight into the sialome of Amazonian anophelines.</title>
        <authorList>
            <person name="Ribeiro J.M."/>
            <person name="Scarpassa V."/>
            <person name="Calvo E."/>
        </authorList>
    </citation>
    <scope>NUCLEOTIDE SEQUENCE</scope>
</reference>
<dbReference type="AlphaFoldDB" id="A0A2M4DMY9"/>
<name>A0A2M4DMY9_ANODA</name>
<feature type="signal peptide" evidence="1">
    <location>
        <begin position="1"/>
        <end position="23"/>
    </location>
</feature>